<dbReference type="PANTHER" id="PTHR38692">
    <property type="entry name" value="PROTEIN SMG"/>
    <property type="match status" value="1"/>
</dbReference>
<reference evidence="1" key="2">
    <citation type="submission" date="2020-09" db="EMBL/GenBank/DDBJ databases">
        <authorList>
            <person name="Sun Q."/>
            <person name="Zhou Y."/>
        </authorList>
    </citation>
    <scope>NUCLEOTIDE SEQUENCE</scope>
    <source>
        <strain evidence="1">CGMCC 1.15758</strain>
    </source>
</reference>
<comment type="caution">
    <text evidence="1">The sequence shown here is derived from an EMBL/GenBank/DDBJ whole genome shotgun (WGS) entry which is preliminary data.</text>
</comment>
<proteinExistence type="predicted"/>
<reference evidence="1" key="1">
    <citation type="journal article" date="2014" name="Int. J. Syst. Evol. Microbiol.">
        <title>Complete genome sequence of Corynebacterium casei LMG S-19264T (=DSM 44701T), isolated from a smear-ripened cheese.</title>
        <authorList>
            <consortium name="US DOE Joint Genome Institute (JGI-PGF)"/>
            <person name="Walter F."/>
            <person name="Albersmeier A."/>
            <person name="Kalinowski J."/>
            <person name="Ruckert C."/>
        </authorList>
    </citation>
    <scope>NUCLEOTIDE SEQUENCE</scope>
    <source>
        <strain evidence="1">CGMCC 1.15758</strain>
    </source>
</reference>
<accession>A0A8J2Z487</accession>
<dbReference type="Pfam" id="PF04361">
    <property type="entry name" value="DUF494"/>
    <property type="match status" value="1"/>
</dbReference>
<dbReference type="Proteomes" id="UP000636949">
    <property type="component" value="Unassembled WGS sequence"/>
</dbReference>
<dbReference type="RefSeq" id="WP_117002221.1">
    <property type="nucleotide sequence ID" value="NZ_QLIQ01000009.1"/>
</dbReference>
<evidence type="ECO:0000313" key="2">
    <source>
        <dbReference type="Proteomes" id="UP000636949"/>
    </source>
</evidence>
<dbReference type="AlphaFoldDB" id="A0A8J2Z487"/>
<dbReference type="PANTHER" id="PTHR38692:SF1">
    <property type="entry name" value="PROTEIN SMG"/>
    <property type="match status" value="1"/>
</dbReference>
<evidence type="ECO:0008006" key="3">
    <source>
        <dbReference type="Google" id="ProtNLM"/>
    </source>
</evidence>
<keyword evidence="2" id="KW-1185">Reference proteome</keyword>
<evidence type="ECO:0000313" key="1">
    <source>
        <dbReference type="EMBL" id="GGF95532.1"/>
    </source>
</evidence>
<dbReference type="InterPro" id="IPR007456">
    <property type="entry name" value="Smg"/>
</dbReference>
<gene>
    <name evidence="1" type="ORF">GCM10010995_10960</name>
</gene>
<sequence>MNNKAPILQVLMSLFSDLPYFDGDMVKLTNSQEILHELQKAGLAPQAIEQAIAWLERFSKFNDEPRADYHPETVRVFTPQEKAIIPTESLRFLLEAYLAGDIQSHELEFIIEQIISLGTHTITEEQFLWIFEMTIANQEDELFGGFIPIEEVLTRSFRIH</sequence>
<name>A0A8J2Z487_9GAMM</name>
<protein>
    <recommendedName>
        <fullName evidence="3">Protein Smg homolog</fullName>
    </recommendedName>
</protein>
<organism evidence="1 2">
    <name type="scientific">Cysteiniphilum litorale</name>
    <dbReference type="NCBI Taxonomy" id="2056700"/>
    <lineage>
        <taxon>Bacteria</taxon>
        <taxon>Pseudomonadati</taxon>
        <taxon>Pseudomonadota</taxon>
        <taxon>Gammaproteobacteria</taxon>
        <taxon>Thiotrichales</taxon>
        <taxon>Fastidiosibacteraceae</taxon>
        <taxon>Cysteiniphilum</taxon>
    </lineage>
</organism>
<dbReference type="EMBL" id="BMJS01000009">
    <property type="protein sequence ID" value="GGF95532.1"/>
    <property type="molecule type" value="Genomic_DNA"/>
</dbReference>